<dbReference type="EMBL" id="MU277191">
    <property type="protein sequence ID" value="KAI0066950.1"/>
    <property type="molecule type" value="Genomic_DNA"/>
</dbReference>
<reference evidence="1" key="2">
    <citation type="journal article" date="2022" name="New Phytol.">
        <title>Evolutionary transition to the ectomycorrhizal habit in the genomes of a hyperdiverse lineage of mushroom-forming fungi.</title>
        <authorList>
            <person name="Looney B."/>
            <person name="Miyauchi S."/>
            <person name="Morin E."/>
            <person name="Drula E."/>
            <person name="Courty P.E."/>
            <person name="Kohler A."/>
            <person name="Kuo A."/>
            <person name="LaButti K."/>
            <person name="Pangilinan J."/>
            <person name="Lipzen A."/>
            <person name="Riley R."/>
            <person name="Andreopoulos W."/>
            <person name="He G."/>
            <person name="Johnson J."/>
            <person name="Nolan M."/>
            <person name="Tritt A."/>
            <person name="Barry K.W."/>
            <person name="Grigoriev I.V."/>
            <person name="Nagy L.G."/>
            <person name="Hibbett D."/>
            <person name="Henrissat B."/>
            <person name="Matheny P.B."/>
            <person name="Labbe J."/>
            <person name="Martin F.M."/>
        </authorList>
    </citation>
    <scope>NUCLEOTIDE SEQUENCE</scope>
    <source>
        <strain evidence="1">HHB10654</strain>
    </source>
</reference>
<dbReference type="Proteomes" id="UP000814140">
    <property type="component" value="Unassembled WGS sequence"/>
</dbReference>
<gene>
    <name evidence="1" type="ORF">BV25DRAFT_1966810</name>
</gene>
<keyword evidence="2" id="KW-1185">Reference proteome</keyword>
<proteinExistence type="predicted"/>
<reference evidence="1" key="1">
    <citation type="submission" date="2021-03" db="EMBL/GenBank/DDBJ databases">
        <authorList>
            <consortium name="DOE Joint Genome Institute"/>
            <person name="Ahrendt S."/>
            <person name="Looney B.P."/>
            <person name="Miyauchi S."/>
            <person name="Morin E."/>
            <person name="Drula E."/>
            <person name="Courty P.E."/>
            <person name="Chicoki N."/>
            <person name="Fauchery L."/>
            <person name="Kohler A."/>
            <person name="Kuo A."/>
            <person name="Labutti K."/>
            <person name="Pangilinan J."/>
            <person name="Lipzen A."/>
            <person name="Riley R."/>
            <person name="Andreopoulos W."/>
            <person name="He G."/>
            <person name="Johnson J."/>
            <person name="Barry K.W."/>
            <person name="Grigoriev I.V."/>
            <person name="Nagy L."/>
            <person name="Hibbett D."/>
            <person name="Henrissat B."/>
            <person name="Matheny P.B."/>
            <person name="Labbe J."/>
            <person name="Martin F."/>
        </authorList>
    </citation>
    <scope>NUCLEOTIDE SEQUENCE</scope>
    <source>
        <strain evidence="1">HHB10654</strain>
    </source>
</reference>
<accession>A0ACB8TEY2</accession>
<name>A0ACB8TEY2_9AGAM</name>
<evidence type="ECO:0000313" key="1">
    <source>
        <dbReference type="EMBL" id="KAI0066950.1"/>
    </source>
</evidence>
<protein>
    <submittedName>
        <fullName evidence="1">Uncharacterized protein</fullName>
    </submittedName>
</protein>
<sequence length="419" mass="44360">MSDSETQLAVQWYPPSFDVRVEAVPMPKVEHPDDAIVKIQLAGLCGSDLHGYRGHEGISDPHTCGHEFVGHVVALGSSFHSGSPASRPELYRTLKLNDKVVSPFSVSCGECRFCRIGFTARCASSLLFGTSALPGAQAQFVRVPHAGGTLVVLPPDSPLSELPDPALLLLADILPTGIFVATQAITHPKVMPLLTGVTWPGPARAFYGNAIDIQDAPAPLTAEDRTLEIAIVGLGPVGMCATVALLDMLANAQAHFNIVAIDPNAARRASLQAVYDALPENARRTSHGTFQIADIDEGKEIVRTRGRGGCHAVLEIVGNPSALTLALSLLAPAGVISSCGVHQGPPLPFIGREMYGKNVSLEFGRCSVRTLFGPAAGLLLRRRDVLAEVVKVVPLADAAHSYARFERGEGGKVAFDPWA</sequence>
<comment type="caution">
    <text evidence="1">The sequence shown here is derived from an EMBL/GenBank/DDBJ whole genome shotgun (WGS) entry which is preliminary data.</text>
</comment>
<evidence type="ECO:0000313" key="2">
    <source>
        <dbReference type="Proteomes" id="UP000814140"/>
    </source>
</evidence>
<organism evidence="1 2">
    <name type="scientific">Artomyces pyxidatus</name>
    <dbReference type="NCBI Taxonomy" id="48021"/>
    <lineage>
        <taxon>Eukaryota</taxon>
        <taxon>Fungi</taxon>
        <taxon>Dikarya</taxon>
        <taxon>Basidiomycota</taxon>
        <taxon>Agaricomycotina</taxon>
        <taxon>Agaricomycetes</taxon>
        <taxon>Russulales</taxon>
        <taxon>Auriscalpiaceae</taxon>
        <taxon>Artomyces</taxon>
    </lineage>
</organism>